<evidence type="ECO:0000313" key="3">
    <source>
        <dbReference type="Proteomes" id="UP000237271"/>
    </source>
</evidence>
<keyword evidence="3" id="KW-1185">Reference proteome</keyword>
<accession>A0A2P4YVL5</accession>
<keyword evidence="1" id="KW-0812">Transmembrane</keyword>
<reference evidence="2 3" key="1">
    <citation type="journal article" date="2017" name="Genome Biol. Evol.">
        <title>Phytophthora megakarya and P. palmivora, closely related causal agents of cacao black pod rot, underwent increases in genome sizes and gene numbers by different mechanisms.</title>
        <authorList>
            <person name="Ali S.S."/>
            <person name="Shao J."/>
            <person name="Lary D.J."/>
            <person name="Kronmiller B."/>
            <person name="Shen D."/>
            <person name="Strem M.D."/>
            <person name="Amoako-Attah I."/>
            <person name="Akrofi A.Y."/>
            <person name="Begoude B.A."/>
            <person name="Ten Hoopen G.M."/>
            <person name="Coulibaly K."/>
            <person name="Kebe B.I."/>
            <person name="Melnick R.L."/>
            <person name="Guiltinan M.J."/>
            <person name="Tyler B.M."/>
            <person name="Meinhardt L.W."/>
            <person name="Bailey B.A."/>
        </authorList>
    </citation>
    <scope>NUCLEOTIDE SEQUENCE [LARGE SCALE GENOMIC DNA]</scope>
    <source>
        <strain evidence="3">sbr112.9</strain>
    </source>
</reference>
<gene>
    <name evidence="2" type="ORF">PHPALM_112</name>
</gene>
<feature type="transmembrane region" description="Helical" evidence="1">
    <location>
        <begin position="46"/>
        <end position="66"/>
    </location>
</feature>
<name>A0A2P4YVL5_9STRA</name>
<dbReference type="EMBL" id="NCKW01000008">
    <property type="protein sequence ID" value="POM81855.1"/>
    <property type="molecule type" value="Genomic_DNA"/>
</dbReference>
<evidence type="ECO:0000256" key="1">
    <source>
        <dbReference type="SAM" id="Phobius"/>
    </source>
</evidence>
<protein>
    <submittedName>
        <fullName evidence="2">Uncharacterized protein</fullName>
    </submittedName>
</protein>
<keyword evidence="1" id="KW-0472">Membrane</keyword>
<proteinExistence type="predicted"/>
<evidence type="ECO:0000313" key="2">
    <source>
        <dbReference type="EMBL" id="POM81855.1"/>
    </source>
</evidence>
<organism evidence="2 3">
    <name type="scientific">Phytophthora palmivora</name>
    <dbReference type="NCBI Taxonomy" id="4796"/>
    <lineage>
        <taxon>Eukaryota</taxon>
        <taxon>Sar</taxon>
        <taxon>Stramenopiles</taxon>
        <taxon>Oomycota</taxon>
        <taxon>Peronosporomycetes</taxon>
        <taxon>Peronosporales</taxon>
        <taxon>Peronosporaceae</taxon>
        <taxon>Phytophthora</taxon>
    </lineage>
</organism>
<dbReference type="AlphaFoldDB" id="A0A2P4YVL5"/>
<keyword evidence="1" id="KW-1133">Transmembrane helix</keyword>
<sequence length="81" mass="9215">MLTTYAPYTRKKCAEGQLQRIQKNWAGIRSTPDGPKRTSRTLQCRIRAFIMLVGVTFALVTNRWSINSVHANAQRGSQVYT</sequence>
<comment type="caution">
    <text evidence="2">The sequence shown here is derived from an EMBL/GenBank/DDBJ whole genome shotgun (WGS) entry which is preliminary data.</text>
</comment>
<dbReference type="Proteomes" id="UP000237271">
    <property type="component" value="Unassembled WGS sequence"/>
</dbReference>